<evidence type="ECO:0000313" key="3">
    <source>
        <dbReference type="Proteomes" id="UP000199352"/>
    </source>
</evidence>
<evidence type="ECO:0000313" key="2">
    <source>
        <dbReference type="EMBL" id="SEP93833.1"/>
    </source>
</evidence>
<organism evidence="2 3">
    <name type="scientific">Lentzea xinjiangensis</name>
    <dbReference type="NCBI Taxonomy" id="402600"/>
    <lineage>
        <taxon>Bacteria</taxon>
        <taxon>Bacillati</taxon>
        <taxon>Actinomycetota</taxon>
        <taxon>Actinomycetes</taxon>
        <taxon>Pseudonocardiales</taxon>
        <taxon>Pseudonocardiaceae</taxon>
        <taxon>Lentzea</taxon>
    </lineage>
</organism>
<proteinExistence type="predicted"/>
<accession>A0A1H9BZ55</accession>
<dbReference type="Proteomes" id="UP000199352">
    <property type="component" value="Unassembled WGS sequence"/>
</dbReference>
<dbReference type="AlphaFoldDB" id="A0A1H9BZ55"/>
<name>A0A1H9BZ55_9PSEU</name>
<dbReference type="STRING" id="402600.SAMN05216188_101981"/>
<evidence type="ECO:0000256" key="1">
    <source>
        <dbReference type="SAM" id="MobiDB-lite"/>
    </source>
</evidence>
<gene>
    <name evidence="2" type="ORF">SAMN05216188_101981</name>
</gene>
<dbReference type="EMBL" id="FOFR01000001">
    <property type="protein sequence ID" value="SEP93833.1"/>
    <property type="molecule type" value="Genomic_DNA"/>
</dbReference>
<feature type="region of interest" description="Disordered" evidence="1">
    <location>
        <begin position="1"/>
        <end position="20"/>
    </location>
</feature>
<protein>
    <submittedName>
        <fullName evidence="2">Uncharacterized protein</fullName>
    </submittedName>
</protein>
<reference evidence="3" key="1">
    <citation type="submission" date="2016-10" db="EMBL/GenBank/DDBJ databases">
        <authorList>
            <person name="Varghese N."/>
            <person name="Submissions S."/>
        </authorList>
    </citation>
    <scope>NUCLEOTIDE SEQUENCE [LARGE SCALE GENOMIC DNA]</scope>
    <source>
        <strain evidence="3">CGMCC 4.3525</strain>
    </source>
</reference>
<sequence length="179" mass="19282">MESLFDDAQPRGRAILHPPFDNTTAHVETKQIRLATTDEVCVVLECVSHWPEGFTLHMALFLAAATKEIPHFLHHPLAPPPPPGGPSLAVRFADGRKATTPDPLDHARDIGEMVTLNVTSTVGGGETHLRQGIYVHPLPPPGPVVIAVRWPARGVGEASTELDGAEIRAGAARALRIWD</sequence>
<keyword evidence="3" id="KW-1185">Reference proteome</keyword>